<name>A0A1U9YYN5_9HYPH</name>
<organism evidence="5 6">
    <name type="scientific">Martelella mediterranea DSM 17316</name>
    <dbReference type="NCBI Taxonomy" id="1122214"/>
    <lineage>
        <taxon>Bacteria</taxon>
        <taxon>Pseudomonadati</taxon>
        <taxon>Pseudomonadota</taxon>
        <taxon>Alphaproteobacteria</taxon>
        <taxon>Hyphomicrobiales</taxon>
        <taxon>Aurantimonadaceae</taxon>
        <taxon>Martelella</taxon>
    </lineage>
</organism>
<evidence type="ECO:0000256" key="3">
    <source>
        <dbReference type="ARBA" id="ARBA00023163"/>
    </source>
</evidence>
<dbReference type="eggNOG" id="COG0640">
    <property type="taxonomic scope" value="Bacteria"/>
</dbReference>
<keyword evidence="6" id="KW-1185">Reference proteome</keyword>
<dbReference type="InterPro" id="IPR001845">
    <property type="entry name" value="HTH_ArsR_DNA-bd_dom"/>
</dbReference>
<dbReference type="GO" id="GO:0003700">
    <property type="term" value="F:DNA-binding transcription factor activity"/>
    <property type="evidence" value="ECO:0007669"/>
    <property type="project" value="InterPro"/>
</dbReference>
<evidence type="ECO:0000256" key="2">
    <source>
        <dbReference type="ARBA" id="ARBA00023125"/>
    </source>
</evidence>
<dbReference type="NCBIfam" id="NF033788">
    <property type="entry name" value="HTH_metalloreg"/>
    <property type="match status" value="1"/>
</dbReference>
<evidence type="ECO:0000259" key="4">
    <source>
        <dbReference type="PROSITE" id="PS50987"/>
    </source>
</evidence>
<dbReference type="InterPro" id="IPR036388">
    <property type="entry name" value="WH-like_DNA-bd_sf"/>
</dbReference>
<sequence length="119" mass="13145">MRGCQLNDPALFEQALEGGQEDIAVAAETFKLLGDPTRLKILLACLSEPVAVGDIARKVEASPSLVSHHLRLLRGARLVRRTRKARQMYYEAADHHIEHIVADMIVHAGEHDAMDDADP</sequence>
<dbReference type="InterPro" id="IPR011991">
    <property type="entry name" value="ArsR-like_HTH"/>
</dbReference>
<dbReference type="EMBL" id="CP020330">
    <property type="protein sequence ID" value="AQZ50557.1"/>
    <property type="molecule type" value="Genomic_DNA"/>
</dbReference>
<evidence type="ECO:0000313" key="5">
    <source>
        <dbReference type="EMBL" id="AQZ50557.1"/>
    </source>
</evidence>
<dbReference type="PANTHER" id="PTHR43132:SF6">
    <property type="entry name" value="HTH-TYPE TRANSCRIPTIONAL REPRESSOR CZRA"/>
    <property type="match status" value="1"/>
</dbReference>
<dbReference type="SUPFAM" id="SSF46785">
    <property type="entry name" value="Winged helix' DNA-binding domain"/>
    <property type="match status" value="1"/>
</dbReference>
<dbReference type="AlphaFoldDB" id="A0A1U9YYN5"/>
<dbReference type="InterPro" id="IPR051011">
    <property type="entry name" value="Metal_resp_trans_reg"/>
</dbReference>
<accession>A0A1U9YYN5</accession>
<dbReference type="PROSITE" id="PS50987">
    <property type="entry name" value="HTH_ARSR_2"/>
    <property type="match status" value="1"/>
</dbReference>
<feature type="domain" description="HTH arsR-type" evidence="4">
    <location>
        <begin position="18"/>
        <end position="112"/>
    </location>
</feature>
<evidence type="ECO:0000256" key="1">
    <source>
        <dbReference type="ARBA" id="ARBA00023015"/>
    </source>
</evidence>
<protein>
    <submittedName>
        <fullName evidence="5">HTH-type transcriptional repressor CzrA</fullName>
    </submittedName>
</protein>
<dbReference type="PANTHER" id="PTHR43132">
    <property type="entry name" value="ARSENICAL RESISTANCE OPERON REPRESSOR ARSR-RELATED"/>
    <property type="match status" value="1"/>
</dbReference>
<keyword evidence="3" id="KW-0804">Transcription</keyword>
<dbReference type="Gene3D" id="1.10.10.10">
    <property type="entry name" value="Winged helix-like DNA-binding domain superfamily/Winged helix DNA-binding domain"/>
    <property type="match status" value="1"/>
</dbReference>
<proteinExistence type="predicted"/>
<dbReference type="PRINTS" id="PR00778">
    <property type="entry name" value="HTHARSR"/>
</dbReference>
<keyword evidence="1" id="KW-0805">Transcription regulation</keyword>
<dbReference type="KEGG" id="mmed:Mame_01188"/>
<evidence type="ECO:0000313" key="6">
    <source>
        <dbReference type="Proteomes" id="UP000191135"/>
    </source>
</evidence>
<dbReference type="InterPro" id="IPR036390">
    <property type="entry name" value="WH_DNA-bd_sf"/>
</dbReference>
<gene>
    <name evidence="5" type="primary">czrA</name>
    <name evidence="5" type="ORF">Mame_01188</name>
</gene>
<keyword evidence="2" id="KW-0238">DNA-binding</keyword>
<dbReference type="Pfam" id="PF01022">
    <property type="entry name" value="HTH_5"/>
    <property type="match status" value="1"/>
</dbReference>
<dbReference type="CDD" id="cd00090">
    <property type="entry name" value="HTH_ARSR"/>
    <property type="match status" value="1"/>
</dbReference>
<reference evidence="5 6" key="1">
    <citation type="submission" date="2017-03" db="EMBL/GenBank/DDBJ databases">
        <title>Foreign affairs: Plasmid Transfer between Roseobacters and Rhizobia.</title>
        <authorList>
            <person name="Bartling P."/>
            <person name="Bunk B."/>
            <person name="Overmann J."/>
            <person name="Brinkmann H."/>
            <person name="Petersen J."/>
        </authorList>
    </citation>
    <scope>NUCLEOTIDE SEQUENCE [LARGE SCALE GENOMIC DNA]</scope>
    <source>
        <strain evidence="5 6">MACL11</strain>
    </source>
</reference>
<dbReference type="Proteomes" id="UP000191135">
    <property type="component" value="Chromosome"/>
</dbReference>
<dbReference type="GO" id="GO:0003677">
    <property type="term" value="F:DNA binding"/>
    <property type="evidence" value="ECO:0007669"/>
    <property type="project" value="UniProtKB-KW"/>
</dbReference>
<dbReference type="SMART" id="SM00418">
    <property type="entry name" value="HTH_ARSR"/>
    <property type="match status" value="1"/>
</dbReference>
<dbReference type="OrthoDB" id="9796124at2"/>